<dbReference type="AlphaFoldDB" id="A0A645DGX4"/>
<dbReference type="InterPro" id="IPR002514">
    <property type="entry name" value="Transposase_8"/>
</dbReference>
<dbReference type="EMBL" id="VSSQ01035931">
    <property type="protein sequence ID" value="MPM88288.1"/>
    <property type="molecule type" value="Genomic_DNA"/>
</dbReference>
<evidence type="ECO:0000313" key="1">
    <source>
        <dbReference type="EMBL" id="MPM88288.1"/>
    </source>
</evidence>
<accession>A0A645DGX4</accession>
<dbReference type="Gene3D" id="1.10.10.10">
    <property type="entry name" value="Winged helix-like DNA-binding domain superfamily/Winged helix DNA-binding domain"/>
    <property type="match status" value="1"/>
</dbReference>
<dbReference type="GO" id="GO:0004803">
    <property type="term" value="F:transposase activity"/>
    <property type="evidence" value="ECO:0007669"/>
    <property type="project" value="InterPro"/>
</dbReference>
<dbReference type="InterPro" id="IPR036388">
    <property type="entry name" value="WH-like_DNA-bd_sf"/>
</dbReference>
<dbReference type="SUPFAM" id="SSF46689">
    <property type="entry name" value="Homeodomain-like"/>
    <property type="match status" value="1"/>
</dbReference>
<proteinExistence type="predicted"/>
<sequence length="107" mass="12431">MINFTRMNTSRKKHSAAFKAQVAIEAIKEQETLSDLSKRFGIHPQMISNWKREFLSRSPEIFSTKAPDEEAERREQALYEKIGRLEVEVDFCKRASEKLGILKSSKK</sequence>
<gene>
    <name evidence="1" type="ORF">SDC9_135390</name>
</gene>
<reference evidence="1" key="1">
    <citation type="submission" date="2019-08" db="EMBL/GenBank/DDBJ databases">
        <authorList>
            <person name="Kucharzyk K."/>
            <person name="Murdoch R.W."/>
            <person name="Higgins S."/>
            <person name="Loffler F."/>
        </authorList>
    </citation>
    <scope>NUCLEOTIDE SEQUENCE</scope>
</reference>
<dbReference type="GO" id="GO:0006313">
    <property type="term" value="P:DNA transposition"/>
    <property type="evidence" value="ECO:0007669"/>
    <property type="project" value="InterPro"/>
</dbReference>
<name>A0A645DGX4_9ZZZZ</name>
<protein>
    <recommendedName>
        <fullName evidence="2">Transposase</fullName>
    </recommendedName>
</protein>
<dbReference type="GO" id="GO:0003677">
    <property type="term" value="F:DNA binding"/>
    <property type="evidence" value="ECO:0007669"/>
    <property type="project" value="InterPro"/>
</dbReference>
<dbReference type="Pfam" id="PF01527">
    <property type="entry name" value="HTH_Tnp_1"/>
    <property type="match status" value="1"/>
</dbReference>
<dbReference type="InterPro" id="IPR009057">
    <property type="entry name" value="Homeodomain-like_sf"/>
</dbReference>
<organism evidence="1">
    <name type="scientific">bioreactor metagenome</name>
    <dbReference type="NCBI Taxonomy" id="1076179"/>
    <lineage>
        <taxon>unclassified sequences</taxon>
        <taxon>metagenomes</taxon>
        <taxon>ecological metagenomes</taxon>
    </lineage>
</organism>
<comment type="caution">
    <text evidence="1">The sequence shown here is derived from an EMBL/GenBank/DDBJ whole genome shotgun (WGS) entry which is preliminary data.</text>
</comment>
<evidence type="ECO:0008006" key="2">
    <source>
        <dbReference type="Google" id="ProtNLM"/>
    </source>
</evidence>